<reference evidence="2 3" key="1">
    <citation type="submission" date="2018-09" db="EMBL/GenBank/DDBJ databases">
        <authorList>
            <consortium name="Pathogen Informatics"/>
        </authorList>
    </citation>
    <scope>NUCLEOTIDE SEQUENCE [LARGE SCALE GENOMIC DNA]</scope>
    <source>
        <strain evidence="2 3">OH-22767</strain>
    </source>
</reference>
<dbReference type="Proteomes" id="UP000262142">
    <property type="component" value="Unassembled WGS sequence"/>
</dbReference>
<evidence type="ECO:0000256" key="1">
    <source>
        <dbReference type="SAM" id="MobiDB-lite"/>
    </source>
</evidence>
<accession>A0A383U4N5</accession>
<evidence type="ECO:0000313" key="2">
    <source>
        <dbReference type="EMBL" id="SZD74246.1"/>
    </source>
</evidence>
<proteinExistence type="predicted"/>
<sequence length="243" mass="25721">MSIGVTATAAVLVISLLFLSFSFEVKKEVAPMLIELDLSESNFGNQSHGNTAVEPLPSEAANIEPPTSSSKAKTETQEFNLESQANTSAPKIPPKTEATTKKSSTQSTQKAETQTEKAPQGDARGKSALENILGGKGSQKSSGEGNASQNGNVGDPKGNSDQGDRIGENWKTRVPANQDHDCQASGTVIVDIVVNSQGLIKRATPRLSSSDCLAQTAKSLVLQYVTAYPGKDNRRGSYRVNLK</sequence>
<protein>
    <submittedName>
        <fullName evidence="2">Uncharacterized protein</fullName>
    </submittedName>
</protein>
<dbReference type="AlphaFoldDB" id="A0A383U4N5"/>
<evidence type="ECO:0000313" key="3">
    <source>
        <dbReference type="Proteomes" id="UP000262142"/>
    </source>
</evidence>
<feature type="region of interest" description="Disordered" evidence="1">
    <location>
        <begin position="45"/>
        <end position="167"/>
    </location>
</feature>
<keyword evidence="3" id="KW-1185">Reference proteome</keyword>
<name>A0A383U4N5_9FLAO</name>
<gene>
    <name evidence="2" type="ORF">SAMEA104719789_01706</name>
</gene>
<dbReference type="EMBL" id="UNSC01000009">
    <property type="protein sequence ID" value="SZD74246.1"/>
    <property type="molecule type" value="Genomic_DNA"/>
</dbReference>
<feature type="compositionally biased region" description="Low complexity" evidence="1">
    <location>
        <begin position="95"/>
        <end position="112"/>
    </location>
</feature>
<feature type="compositionally biased region" description="Polar residues" evidence="1">
    <location>
        <begin position="65"/>
        <end position="89"/>
    </location>
</feature>
<organism evidence="2 3">
    <name type="scientific">Candidatus Ornithobacterium hominis</name>
    <dbReference type="NCBI Taxonomy" id="2497989"/>
    <lineage>
        <taxon>Bacteria</taxon>
        <taxon>Pseudomonadati</taxon>
        <taxon>Bacteroidota</taxon>
        <taxon>Flavobacteriia</taxon>
        <taxon>Flavobacteriales</taxon>
        <taxon>Weeksellaceae</taxon>
        <taxon>Ornithobacterium</taxon>
    </lineage>
</organism>